<dbReference type="InterPro" id="IPR019999">
    <property type="entry name" value="Anth_synth_I-like"/>
</dbReference>
<proteinExistence type="predicted"/>
<dbReference type="EMBL" id="AP027080">
    <property type="protein sequence ID" value="BDU73757.1"/>
    <property type="molecule type" value="Genomic_DNA"/>
</dbReference>
<evidence type="ECO:0000313" key="3">
    <source>
        <dbReference type="Proteomes" id="UP001238179"/>
    </source>
</evidence>
<dbReference type="Proteomes" id="UP001238179">
    <property type="component" value="Chromosome"/>
</dbReference>
<reference evidence="3" key="1">
    <citation type="journal article" date="2023" name="Int. J. Syst. Evol. Microbiol.">
        <title>Mesoterricola silvestris gen. nov., sp. nov., Mesoterricola sediminis sp. nov., Geothrix oryzae sp. nov., Geothrix edaphica sp. nov., Geothrix rubra sp. nov., and Geothrix limicola sp. nov., six novel members of Acidobacteriota isolated from soils.</title>
        <authorList>
            <person name="Itoh H."/>
            <person name="Sugisawa Y."/>
            <person name="Mise K."/>
            <person name="Xu Z."/>
            <person name="Kuniyasu M."/>
            <person name="Ushijima N."/>
            <person name="Kawano K."/>
            <person name="Kobayashi E."/>
            <person name="Shiratori Y."/>
            <person name="Masuda Y."/>
            <person name="Senoo K."/>
        </authorList>
    </citation>
    <scope>NUCLEOTIDE SEQUENCE [LARGE SCALE GENOMIC DNA]</scope>
    <source>
        <strain evidence="3">W79</strain>
    </source>
</reference>
<dbReference type="GO" id="GO:0000162">
    <property type="term" value="P:L-tryptophan biosynthetic process"/>
    <property type="evidence" value="ECO:0007669"/>
    <property type="project" value="TreeGrafter"/>
</dbReference>
<dbReference type="Pfam" id="PF00425">
    <property type="entry name" value="Chorismate_bind"/>
    <property type="match status" value="1"/>
</dbReference>
<keyword evidence="3" id="KW-1185">Reference proteome</keyword>
<dbReference type="Gene3D" id="3.60.120.10">
    <property type="entry name" value="Anthranilate synthase"/>
    <property type="match status" value="1"/>
</dbReference>
<dbReference type="KEGG" id="msil:METEAL_29310"/>
<accession>A0AA48GTI3</accession>
<feature type="domain" description="Chorismate-utilising enzyme C-terminal" evidence="1">
    <location>
        <begin position="155"/>
        <end position="408"/>
    </location>
</feature>
<dbReference type="PANTHER" id="PTHR11236:SF9">
    <property type="entry name" value="ANTHRANILATE SYNTHASE COMPONENT 1"/>
    <property type="match status" value="1"/>
</dbReference>
<evidence type="ECO:0000259" key="1">
    <source>
        <dbReference type="Pfam" id="PF00425"/>
    </source>
</evidence>
<protein>
    <submittedName>
        <fullName evidence="2">Aminodeoxychorismate synthase, component I</fullName>
    </submittedName>
</protein>
<dbReference type="InterPro" id="IPR005801">
    <property type="entry name" value="ADC_synthase"/>
</dbReference>
<name>A0AA48GTI3_9BACT</name>
<dbReference type="PRINTS" id="PR00095">
    <property type="entry name" value="ANTSNTHASEI"/>
</dbReference>
<gene>
    <name evidence="2" type="ORF">METEAL_29310</name>
</gene>
<evidence type="ECO:0000313" key="2">
    <source>
        <dbReference type="EMBL" id="BDU73757.1"/>
    </source>
</evidence>
<dbReference type="RefSeq" id="WP_316412426.1">
    <property type="nucleotide sequence ID" value="NZ_AP027080.1"/>
</dbReference>
<organism evidence="2 3">
    <name type="scientific">Mesoterricola silvestris</name>
    <dbReference type="NCBI Taxonomy" id="2927979"/>
    <lineage>
        <taxon>Bacteria</taxon>
        <taxon>Pseudomonadati</taxon>
        <taxon>Acidobacteriota</taxon>
        <taxon>Holophagae</taxon>
        <taxon>Holophagales</taxon>
        <taxon>Holophagaceae</taxon>
        <taxon>Mesoterricola</taxon>
    </lineage>
</organism>
<dbReference type="SUPFAM" id="SSF56322">
    <property type="entry name" value="ADC synthase"/>
    <property type="match status" value="1"/>
</dbReference>
<dbReference type="PANTHER" id="PTHR11236">
    <property type="entry name" value="AMINOBENZOATE/ANTHRANILATE SYNTHASE"/>
    <property type="match status" value="1"/>
</dbReference>
<dbReference type="AlphaFoldDB" id="A0AA48GTI3"/>
<dbReference type="InterPro" id="IPR015890">
    <property type="entry name" value="Chorismate_C"/>
</dbReference>
<sequence>MRSWDISETWRARTCDLDEAAFFEDLPATPFAFLHGKGRWLILAEDPLLELDDLALGDLRFHRRGEAPEILPDLVALAAYERGYALDPALPPRPFCGDPVPDVRLTLYRTVRVYDRARGVLHTALREGPPADRARHALGRGAFRAWKTGDTEDAASHMAKVARIREEIARGNVYQVNLARQETWAFEGSLAVLARRLHALDPAPYSALVADPRWTLASSSPECFLRIEGGRLLTRPIKGTAPRHPDPARDLAAARELLASAKDRSELAMIVDLLRNDLGRFCGPPPVRVDAFALLESYAHVHHLVADVSGALPASWTFGGLLEALFPGGSITGCPKLAAMALIRELEPLPRRLYTGSLGWLRSDLAQGEFALLIRSAWAAGTGLRFGVGGAVVWDSDPAAEYEETVHKGRSLVRCLSS</sequence>